<accession>A0A542EHC0</accession>
<keyword evidence="2" id="KW-1185">Reference proteome</keyword>
<reference evidence="1 2" key="1">
    <citation type="submission" date="2019-06" db="EMBL/GenBank/DDBJ databases">
        <title>Sequencing the genomes of 1000 actinobacteria strains.</title>
        <authorList>
            <person name="Klenk H.-P."/>
        </authorList>
    </citation>
    <scope>NUCLEOTIDE SEQUENCE [LARGE SCALE GENOMIC DNA]</scope>
    <source>
        <strain evidence="1 2">DSM 19828</strain>
    </source>
</reference>
<protein>
    <submittedName>
        <fullName evidence="1">Uncharacterized protein</fullName>
    </submittedName>
</protein>
<name>A0A542EHC0_9MICO</name>
<proteinExistence type="predicted"/>
<evidence type="ECO:0000313" key="1">
    <source>
        <dbReference type="EMBL" id="TQJ14738.1"/>
    </source>
</evidence>
<evidence type="ECO:0000313" key="2">
    <source>
        <dbReference type="Proteomes" id="UP000320806"/>
    </source>
</evidence>
<dbReference type="EMBL" id="VFMO01000001">
    <property type="protein sequence ID" value="TQJ14738.1"/>
    <property type="molecule type" value="Genomic_DNA"/>
</dbReference>
<organism evidence="1 2">
    <name type="scientific">Yimella lutea</name>
    <dbReference type="NCBI Taxonomy" id="587872"/>
    <lineage>
        <taxon>Bacteria</taxon>
        <taxon>Bacillati</taxon>
        <taxon>Actinomycetota</taxon>
        <taxon>Actinomycetes</taxon>
        <taxon>Micrococcales</taxon>
        <taxon>Dermacoccaceae</taxon>
        <taxon>Yimella</taxon>
    </lineage>
</organism>
<dbReference type="Proteomes" id="UP000320806">
    <property type="component" value="Unassembled WGS sequence"/>
</dbReference>
<comment type="caution">
    <text evidence="1">The sequence shown here is derived from an EMBL/GenBank/DDBJ whole genome shotgun (WGS) entry which is preliminary data.</text>
</comment>
<gene>
    <name evidence="1" type="ORF">FB459_2240</name>
</gene>
<sequence>MNYMLKVSTDLEFTRDTPSDFVDARGGRSYLQSQARAGVQLTFTRKR</sequence>
<dbReference type="AlphaFoldDB" id="A0A542EHC0"/>